<evidence type="ECO:0000256" key="3">
    <source>
        <dbReference type="ARBA" id="ARBA00022679"/>
    </source>
</evidence>
<dbReference type="Pfam" id="PF03054">
    <property type="entry name" value="tRNA_Me_trans"/>
    <property type="match status" value="1"/>
</dbReference>
<evidence type="ECO:0000256" key="6">
    <source>
        <dbReference type="ARBA" id="ARBA00022840"/>
    </source>
</evidence>
<evidence type="ECO:0000259" key="10">
    <source>
        <dbReference type="Pfam" id="PF20258"/>
    </source>
</evidence>
<dbReference type="PANTHER" id="PTHR11933">
    <property type="entry name" value="TRNA 5-METHYLAMINOMETHYL-2-THIOURIDYLATE -METHYLTRANSFERASE"/>
    <property type="match status" value="1"/>
</dbReference>
<dbReference type="CDD" id="cd01998">
    <property type="entry name" value="MnmA_TRMU-like"/>
    <property type="match status" value="1"/>
</dbReference>
<keyword evidence="4" id="KW-0819">tRNA processing</keyword>
<dbReference type="InterPro" id="IPR004506">
    <property type="entry name" value="MnmA-like"/>
</dbReference>
<dbReference type="InterPro" id="IPR023382">
    <property type="entry name" value="MnmA-like_central_sf"/>
</dbReference>
<evidence type="ECO:0000259" key="11">
    <source>
        <dbReference type="Pfam" id="PF20259"/>
    </source>
</evidence>
<dbReference type="Pfam" id="PF20258">
    <property type="entry name" value="tRNA_Me_trans_C"/>
    <property type="match status" value="1"/>
</dbReference>
<dbReference type="NCBIfam" id="TIGR00420">
    <property type="entry name" value="trmU"/>
    <property type="match status" value="1"/>
</dbReference>
<dbReference type="GO" id="GO:0103016">
    <property type="term" value="F:tRNA-uridine 2-sulfurtransferase activity"/>
    <property type="evidence" value="ECO:0007669"/>
    <property type="project" value="UniProtKB-EC"/>
</dbReference>
<dbReference type="RefSeq" id="WP_236098756.1">
    <property type="nucleotide sequence ID" value="NZ_JAKGUD010000003.1"/>
</dbReference>
<dbReference type="Gene3D" id="2.40.30.10">
    <property type="entry name" value="Translation factors"/>
    <property type="match status" value="1"/>
</dbReference>
<feature type="domain" description="tRNA-specific 2-thiouridylase MnmA-like C-terminal" evidence="10">
    <location>
        <begin position="279"/>
        <end position="343"/>
    </location>
</feature>
<gene>
    <name evidence="12" type="primary">mnmA</name>
    <name evidence="12" type="ORF">L2W38_04110</name>
</gene>
<sequence length="349" mass="38611">MASTTDRRVLLGVSGGVDSCAAALLLRSSGYEPLGVRLILKEKEDRLDEARLKGLDSLGIPVVEVDGRDVFRSSVVEPFLEAYERSTTPNPCVICNERVKFRLLFEEADRRGIHLVGTGHYAGITPYRDGSAISRAEIGGKDQSYMLYRLPSEWLGRLIFPLENLSKPEVRDLVFREFDDEELRSGDSQDICFIPGSLESFLDGNLREEAGPGPMISLDGDVLGRHRGLCRYTEGQRKGLGLGGGPWFVVRKDRSENALILGREADTSVVRIGFSMLKWQHKVNEGSVYMIQHRYRSAPVPAVLSRLSQDSAEVLLEKPTRGVAPGQSLVLYDGPCLLGGGIIDRVYSR</sequence>
<keyword evidence="3 12" id="KW-0808">Transferase</keyword>
<dbReference type="EMBL" id="JAKGUD010000003">
    <property type="protein sequence ID" value="MCF4141999.1"/>
    <property type="molecule type" value="Genomic_DNA"/>
</dbReference>
<keyword evidence="8" id="KW-1015">Disulfide bond</keyword>
<keyword evidence="13" id="KW-1185">Reference proteome</keyword>
<dbReference type="Gene3D" id="3.40.50.620">
    <property type="entry name" value="HUPs"/>
    <property type="match status" value="1"/>
</dbReference>
<keyword evidence="2" id="KW-0820">tRNA-binding</keyword>
<organism evidence="12 13">
    <name type="scientific">Dethiosulfovibrio marinus</name>
    <dbReference type="NCBI Taxonomy" id="133532"/>
    <lineage>
        <taxon>Bacteria</taxon>
        <taxon>Thermotogati</taxon>
        <taxon>Synergistota</taxon>
        <taxon>Synergistia</taxon>
        <taxon>Synergistales</taxon>
        <taxon>Dethiosulfovibrionaceae</taxon>
        <taxon>Dethiosulfovibrio</taxon>
    </lineage>
</organism>
<protein>
    <recommendedName>
        <fullName evidence="1">tRNA-uridine 2-sulfurtransferase</fullName>
        <ecNumber evidence="1">2.8.1.13</ecNumber>
    </recommendedName>
</protein>
<dbReference type="InterPro" id="IPR014729">
    <property type="entry name" value="Rossmann-like_a/b/a_fold"/>
</dbReference>
<keyword evidence="5" id="KW-0547">Nucleotide-binding</keyword>
<dbReference type="PANTHER" id="PTHR11933:SF5">
    <property type="entry name" value="MITOCHONDRIAL TRNA-SPECIFIC 2-THIOURIDYLASE 1"/>
    <property type="match status" value="1"/>
</dbReference>
<dbReference type="Proteomes" id="UP001200430">
    <property type="component" value="Unassembled WGS sequence"/>
</dbReference>
<evidence type="ECO:0000256" key="2">
    <source>
        <dbReference type="ARBA" id="ARBA00022555"/>
    </source>
</evidence>
<evidence type="ECO:0000256" key="9">
    <source>
        <dbReference type="ARBA" id="ARBA00051542"/>
    </source>
</evidence>
<evidence type="ECO:0000256" key="1">
    <source>
        <dbReference type="ARBA" id="ARBA00011949"/>
    </source>
</evidence>
<evidence type="ECO:0000256" key="8">
    <source>
        <dbReference type="ARBA" id="ARBA00023157"/>
    </source>
</evidence>
<comment type="catalytic activity">
    <reaction evidence="9">
        <text>S-sulfanyl-L-cysteinyl-[protein] + uridine(34) in tRNA + AH2 + ATP = 2-thiouridine(34) in tRNA + L-cysteinyl-[protein] + A + AMP + diphosphate + H(+)</text>
        <dbReference type="Rhea" id="RHEA:47032"/>
        <dbReference type="Rhea" id="RHEA-COMP:10131"/>
        <dbReference type="Rhea" id="RHEA-COMP:11726"/>
        <dbReference type="Rhea" id="RHEA-COMP:11727"/>
        <dbReference type="Rhea" id="RHEA-COMP:11728"/>
        <dbReference type="ChEBI" id="CHEBI:13193"/>
        <dbReference type="ChEBI" id="CHEBI:15378"/>
        <dbReference type="ChEBI" id="CHEBI:17499"/>
        <dbReference type="ChEBI" id="CHEBI:29950"/>
        <dbReference type="ChEBI" id="CHEBI:30616"/>
        <dbReference type="ChEBI" id="CHEBI:33019"/>
        <dbReference type="ChEBI" id="CHEBI:61963"/>
        <dbReference type="ChEBI" id="CHEBI:65315"/>
        <dbReference type="ChEBI" id="CHEBI:87170"/>
        <dbReference type="ChEBI" id="CHEBI:456215"/>
        <dbReference type="EC" id="2.8.1.13"/>
    </reaction>
</comment>
<comment type="caution">
    <text evidence="12">The sequence shown here is derived from an EMBL/GenBank/DDBJ whole genome shotgun (WGS) entry which is preliminary data.</text>
</comment>
<dbReference type="InterPro" id="IPR046885">
    <property type="entry name" value="MnmA-like_C"/>
</dbReference>
<dbReference type="InterPro" id="IPR046884">
    <property type="entry name" value="MnmA-like_central"/>
</dbReference>
<dbReference type="Pfam" id="PF20259">
    <property type="entry name" value="tRNA_Me_trans_M"/>
    <property type="match status" value="1"/>
</dbReference>
<dbReference type="NCBIfam" id="NF001138">
    <property type="entry name" value="PRK00143.1"/>
    <property type="match status" value="1"/>
</dbReference>
<feature type="domain" description="tRNA-specific 2-thiouridylase MnmA-like central" evidence="11">
    <location>
        <begin position="200"/>
        <end position="263"/>
    </location>
</feature>
<keyword evidence="7" id="KW-0694">RNA-binding</keyword>
<evidence type="ECO:0000256" key="7">
    <source>
        <dbReference type="ARBA" id="ARBA00022884"/>
    </source>
</evidence>
<reference evidence="12 13" key="1">
    <citation type="submission" date="2022-01" db="EMBL/GenBank/DDBJ databases">
        <title>Dethiosulfovibrio faecalis sp. nov., a novel proteolytic, non-sulfur-reducing bacterium isolated from a marine aquaculture solid waste bioreactor.</title>
        <authorList>
            <person name="Grabowski S."/>
            <person name="Apolinario E."/>
            <person name="Schneider N."/>
            <person name="Marshall C.W."/>
            <person name="Sowers K.R."/>
        </authorList>
    </citation>
    <scope>NUCLEOTIDE SEQUENCE [LARGE SCALE GENOMIC DNA]</scope>
    <source>
        <strain evidence="12 13">DSM 12537</strain>
    </source>
</reference>
<accession>A0ABS9EMQ5</accession>
<dbReference type="SUPFAM" id="SSF52402">
    <property type="entry name" value="Adenine nucleotide alpha hydrolases-like"/>
    <property type="match status" value="1"/>
</dbReference>
<dbReference type="Gene3D" id="2.30.30.280">
    <property type="entry name" value="Adenine nucleotide alpha hydrolases-like domains"/>
    <property type="match status" value="1"/>
</dbReference>
<name>A0ABS9EMQ5_9BACT</name>
<dbReference type="EC" id="2.8.1.13" evidence="1"/>
<keyword evidence="6" id="KW-0067">ATP-binding</keyword>
<evidence type="ECO:0000256" key="5">
    <source>
        <dbReference type="ARBA" id="ARBA00022741"/>
    </source>
</evidence>
<evidence type="ECO:0000313" key="13">
    <source>
        <dbReference type="Proteomes" id="UP001200430"/>
    </source>
</evidence>
<evidence type="ECO:0000313" key="12">
    <source>
        <dbReference type="EMBL" id="MCF4141999.1"/>
    </source>
</evidence>
<evidence type="ECO:0000256" key="4">
    <source>
        <dbReference type="ARBA" id="ARBA00022694"/>
    </source>
</evidence>
<proteinExistence type="predicted"/>